<dbReference type="PROSITE" id="PS51257">
    <property type="entry name" value="PROKAR_LIPOPROTEIN"/>
    <property type="match status" value="1"/>
</dbReference>
<accession>A0ABR7THB5</accession>
<evidence type="ECO:0000256" key="1">
    <source>
        <dbReference type="SAM" id="SignalP"/>
    </source>
</evidence>
<feature type="chain" id="PRO_5046815985" evidence="1">
    <location>
        <begin position="19"/>
        <end position="148"/>
    </location>
</feature>
<evidence type="ECO:0000313" key="3">
    <source>
        <dbReference type="Proteomes" id="UP000659124"/>
    </source>
</evidence>
<protein>
    <submittedName>
        <fullName evidence="2">Uncharacterized protein</fullName>
    </submittedName>
</protein>
<feature type="signal peptide" evidence="1">
    <location>
        <begin position="1"/>
        <end position="18"/>
    </location>
</feature>
<name>A0ABR7THB5_9BACT</name>
<dbReference type="RefSeq" id="WP_188086977.1">
    <property type="nucleotide sequence ID" value="NZ_JACVFC010000001.1"/>
</dbReference>
<organism evidence="2 3">
    <name type="scientific">Chitinophaga qingshengii</name>
    <dbReference type="NCBI Taxonomy" id="1569794"/>
    <lineage>
        <taxon>Bacteria</taxon>
        <taxon>Pseudomonadati</taxon>
        <taxon>Bacteroidota</taxon>
        <taxon>Chitinophagia</taxon>
        <taxon>Chitinophagales</taxon>
        <taxon>Chitinophagaceae</taxon>
        <taxon>Chitinophaga</taxon>
    </lineage>
</organism>
<dbReference type="EMBL" id="JACVFC010000001">
    <property type="protein sequence ID" value="MBC9929885.1"/>
    <property type="molecule type" value="Genomic_DNA"/>
</dbReference>
<reference evidence="2 3" key="1">
    <citation type="submission" date="2020-09" db="EMBL/GenBank/DDBJ databases">
        <title>Genome sequences of type strains of Chitinophaga qingshengii and Chitinophaga varians.</title>
        <authorList>
            <person name="Kittiwongwattana C."/>
        </authorList>
    </citation>
    <scope>NUCLEOTIDE SEQUENCE [LARGE SCALE GENOMIC DNA]</scope>
    <source>
        <strain evidence="2 3">JCM 30026</strain>
    </source>
</reference>
<sequence length="148" mass="16680">MKKYFIYLLPLCATFACADNHNQQGKTDTTTATVHNVSAAPGANAKPGVDTDAVPAWADSLIIAFSQETSNELIRFAAKEKTLEWMLDGTEETDSATYMVFHLGHHMEEPDHTDPRFATDGWVYINTRTRKLYEYDVAADNLIPWHKK</sequence>
<keyword evidence="1" id="KW-0732">Signal</keyword>
<evidence type="ECO:0000313" key="2">
    <source>
        <dbReference type="EMBL" id="MBC9929885.1"/>
    </source>
</evidence>
<proteinExistence type="predicted"/>
<keyword evidence="3" id="KW-1185">Reference proteome</keyword>
<comment type="caution">
    <text evidence="2">The sequence shown here is derived from an EMBL/GenBank/DDBJ whole genome shotgun (WGS) entry which is preliminary data.</text>
</comment>
<gene>
    <name evidence="2" type="ORF">ICL07_05815</name>
</gene>
<dbReference type="Proteomes" id="UP000659124">
    <property type="component" value="Unassembled WGS sequence"/>
</dbReference>